<dbReference type="Proteomes" id="UP000247005">
    <property type="component" value="Unassembled WGS sequence"/>
</dbReference>
<proteinExistence type="predicted"/>
<evidence type="ECO:0000313" key="3">
    <source>
        <dbReference type="Proteomes" id="UP000237073"/>
    </source>
</evidence>
<dbReference type="AlphaFoldDB" id="A0A2P5GV20"/>
<name>A0A2P5GV20_9ENTR</name>
<sequence>MAIPAGWTFISNFYVPQLSPVNAFDYSGDMLGQVYFGIDGSGGKTYPYYIAFPQASCNSPAVSSYVFWATGTTNYTLHSKYKNDSVIVQLRPQQNISNCTHNVYGWAGADGWYRTTAKLAIKSESSSCDKGVTNSYSTWLDGADTVINWTISGLSTLAGGTQVNCTHNLVTELTWY</sequence>
<evidence type="ECO:0000313" key="4">
    <source>
        <dbReference type="Proteomes" id="UP000247005"/>
    </source>
</evidence>
<keyword evidence="3" id="KW-1185">Reference proteome</keyword>
<evidence type="ECO:0000313" key="2">
    <source>
        <dbReference type="EMBL" id="POP50401.1"/>
    </source>
</evidence>
<comment type="caution">
    <text evidence="2">The sequence shown here is derived from an EMBL/GenBank/DDBJ whole genome shotgun (WGS) entry which is preliminary data.</text>
</comment>
<organism evidence="2 4">
    <name type="scientific">Superficieibacter electus</name>
    <dbReference type="NCBI Taxonomy" id="2022662"/>
    <lineage>
        <taxon>Bacteria</taxon>
        <taxon>Pseudomonadati</taxon>
        <taxon>Pseudomonadota</taxon>
        <taxon>Gammaproteobacteria</taxon>
        <taxon>Enterobacterales</taxon>
        <taxon>Enterobacteriaceae</taxon>
        <taxon>Superficieibacter</taxon>
    </lineage>
</organism>
<accession>A0A2P5GV20</accession>
<gene>
    <name evidence="2" type="ORF">CHU32_02960</name>
    <name evidence="1" type="ORF">CHU33_13070</name>
</gene>
<dbReference type="Proteomes" id="UP000237073">
    <property type="component" value="Unassembled WGS sequence"/>
</dbReference>
<protein>
    <submittedName>
        <fullName evidence="2">Uncharacterized protein</fullName>
    </submittedName>
</protein>
<dbReference type="EMBL" id="PQGE01000010">
    <property type="protein sequence ID" value="POP44383.1"/>
    <property type="molecule type" value="Genomic_DNA"/>
</dbReference>
<evidence type="ECO:0000313" key="1">
    <source>
        <dbReference type="EMBL" id="POP44383.1"/>
    </source>
</evidence>
<reference evidence="3 4" key="1">
    <citation type="submission" date="2018-01" db="EMBL/GenBank/DDBJ databases">
        <title>Superficieibacter electus gen. nov., sp. nov., an extended-spectrum beta-lactamase possessing member of the Enterobacteriaceae family, isolated from intensive care unit surfaces.</title>
        <authorList>
            <person name="Potter R.F."/>
            <person name="D'Souza A.W."/>
        </authorList>
    </citation>
    <scope>NUCLEOTIDE SEQUENCE [LARGE SCALE GENOMIC DNA]</scope>
    <source>
        <strain evidence="2 4">BP-1</strain>
        <strain evidence="1 3">BP-2</strain>
    </source>
</reference>
<dbReference type="EMBL" id="PQGD01000002">
    <property type="protein sequence ID" value="POP50401.1"/>
    <property type="molecule type" value="Genomic_DNA"/>
</dbReference>